<accession>A0A482XQH9</accession>
<dbReference type="EMBL" id="QKKF02003454">
    <property type="protein sequence ID" value="RZF47678.1"/>
    <property type="molecule type" value="Genomic_DNA"/>
</dbReference>
<evidence type="ECO:0000313" key="2">
    <source>
        <dbReference type="EMBL" id="RZF47678.1"/>
    </source>
</evidence>
<feature type="compositionally biased region" description="Basic and acidic residues" evidence="1">
    <location>
        <begin position="280"/>
        <end position="290"/>
    </location>
</feature>
<sequence length="493" mass="54782">MKCFVYSFAAFSFLHRRVLFTPLYLLVLFLGCVVSRNVDAVTNINASTTVLPVLDIDLGNQSSAEDIVKRPEKRSSAALLPLPSSSSVILKDDDVSAMDRIEVPIIYHTGPHLGKNYIPYNHKPDYNHQNFIINPGLKPLYNSLSDQGPQVFPPQGAASNFPHLQQASFSSFAPASFNFPYATLSNHPGATNNHPVFRNSAASQSDSFDKLCPASKPYPVYIEKKVPVTVEKRVPYPVKVPYPVHHYHYDNIKHRNIAAPPGYEPGKTPPPSPPPDDEDAPIKESDDRVVKGVGGLFQGGDSGGFKGDTKEELYEMSEEDPDEDDYESYDGGRYDPPPPPPKPSNYRNDRRPPRPSPRSQQQRGREVARGRDFSKRNPKPAGPEGGFSRNANVKTPLPPSLPPVPQQLKLSTRKPRQGVRTPGTETMQTPIRRHDEDMDQLEEIKIQATTPSPEELLLLPKLQRPGSSTLLETNIETNTTSTNDNDNNKKPEK</sequence>
<dbReference type="InParanoid" id="A0A482XQH9"/>
<organism evidence="2 3">
    <name type="scientific">Laodelphax striatellus</name>
    <name type="common">Small brown planthopper</name>
    <name type="synonym">Delphax striatella</name>
    <dbReference type="NCBI Taxonomy" id="195883"/>
    <lineage>
        <taxon>Eukaryota</taxon>
        <taxon>Metazoa</taxon>
        <taxon>Ecdysozoa</taxon>
        <taxon>Arthropoda</taxon>
        <taxon>Hexapoda</taxon>
        <taxon>Insecta</taxon>
        <taxon>Pterygota</taxon>
        <taxon>Neoptera</taxon>
        <taxon>Paraneoptera</taxon>
        <taxon>Hemiptera</taxon>
        <taxon>Auchenorrhyncha</taxon>
        <taxon>Fulgoroidea</taxon>
        <taxon>Delphacidae</taxon>
        <taxon>Criomorphinae</taxon>
        <taxon>Laodelphax</taxon>
    </lineage>
</organism>
<comment type="caution">
    <text evidence="2">The sequence shown here is derived from an EMBL/GenBank/DDBJ whole genome shotgun (WGS) entry which is preliminary data.</text>
</comment>
<gene>
    <name evidence="2" type="ORF">LSTR_LSTR006314</name>
</gene>
<feature type="compositionally biased region" description="Basic and acidic residues" evidence="1">
    <location>
        <begin position="363"/>
        <end position="375"/>
    </location>
</feature>
<name>A0A482XQH9_LAOST</name>
<keyword evidence="3" id="KW-1185">Reference proteome</keyword>
<dbReference type="Proteomes" id="UP000291343">
    <property type="component" value="Unassembled WGS sequence"/>
</dbReference>
<evidence type="ECO:0000313" key="3">
    <source>
        <dbReference type="Proteomes" id="UP000291343"/>
    </source>
</evidence>
<feature type="compositionally biased region" description="Pro residues" evidence="1">
    <location>
        <begin position="396"/>
        <end position="405"/>
    </location>
</feature>
<dbReference type="AlphaFoldDB" id="A0A482XQH9"/>
<evidence type="ECO:0000256" key="1">
    <source>
        <dbReference type="SAM" id="MobiDB-lite"/>
    </source>
</evidence>
<reference evidence="2 3" key="1">
    <citation type="journal article" date="2017" name="Gigascience">
        <title>Genome sequence of the small brown planthopper, Laodelphax striatellus.</title>
        <authorList>
            <person name="Zhu J."/>
            <person name="Jiang F."/>
            <person name="Wang X."/>
            <person name="Yang P."/>
            <person name="Bao Y."/>
            <person name="Zhao W."/>
            <person name="Wang W."/>
            <person name="Lu H."/>
            <person name="Wang Q."/>
            <person name="Cui N."/>
            <person name="Li J."/>
            <person name="Chen X."/>
            <person name="Luo L."/>
            <person name="Yu J."/>
            <person name="Kang L."/>
            <person name="Cui F."/>
        </authorList>
    </citation>
    <scope>NUCLEOTIDE SEQUENCE [LARGE SCALE GENOMIC DNA]</scope>
    <source>
        <strain evidence="2">Lst14</strain>
    </source>
</reference>
<feature type="compositionally biased region" description="Low complexity" evidence="1">
    <location>
        <begin position="463"/>
        <end position="485"/>
    </location>
</feature>
<feature type="compositionally biased region" description="Acidic residues" evidence="1">
    <location>
        <begin position="314"/>
        <end position="328"/>
    </location>
</feature>
<protein>
    <submittedName>
        <fullName evidence="2">Uncharacterized protein</fullName>
    </submittedName>
</protein>
<feature type="compositionally biased region" description="Gly residues" evidence="1">
    <location>
        <begin position="292"/>
        <end position="306"/>
    </location>
</feature>
<feature type="region of interest" description="Disordered" evidence="1">
    <location>
        <begin position="256"/>
        <end position="435"/>
    </location>
</feature>
<proteinExistence type="predicted"/>
<dbReference type="PROSITE" id="PS51257">
    <property type="entry name" value="PROKAR_LIPOPROTEIN"/>
    <property type="match status" value="1"/>
</dbReference>
<feature type="region of interest" description="Disordered" evidence="1">
    <location>
        <begin position="463"/>
        <end position="493"/>
    </location>
</feature>